<dbReference type="EMBL" id="GBXM01026403">
    <property type="protein sequence ID" value="JAH82174.1"/>
    <property type="molecule type" value="Transcribed_RNA"/>
</dbReference>
<dbReference type="AlphaFoldDB" id="A0A0E9VVJ4"/>
<sequence>MFLFHLCLKRKDVSARNLLRLLLFLRFLGEKCIIVLFQKADS</sequence>
<name>A0A0E9VVJ4_ANGAN</name>
<reference evidence="1" key="1">
    <citation type="submission" date="2014-11" db="EMBL/GenBank/DDBJ databases">
        <authorList>
            <person name="Amaro Gonzalez C."/>
        </authorList>
    </citation>
    <scope>NUCLEOTIDE SEQUENCE</scope>
</reference>
<accession>A0A0E9VVJ4</accession>
<evidence type="ECO:0000313" key="1">
    <source>
        <dbReference type="EMBL" id="JAH82174.1"/>
    </source>
</evidence>
<reference evidence="1" key="2">
    <citation type="journal article" date="2015" name="Fish Shellfish Immunol.">
        <title>Early steps in the European eel (Anguilla anguilla)-Vibrio vulnificus interaction in the gills: Role of the RtxA13 toxin.</title>
        <authorList>
            <person name="Callol A."/>
            <person name="Pajuelo D."/>
            <person name="Ebbesson L."/>
            <person name="Teles M."/>
            <person name="MacKenzie S."/>
            <person name="Amaro C."/>
        </authorList>
    </citation>
    <scope>NUCLEOTIDE SEQUENCE</scope>
</reference>
<proteinExistence type="predicted"/>
<protein>
    <submittedName>
        <fullName evidence="1">Uncharacterized protein</fullName>
    </submittedName>
</protein>
<organism evidence="1">
    <name type="scientific">Anguilla anguilla</name>
    <name type="common">European freshwater eel</name>
    <name type="synonym">Muraena anguilla</name>
    <dbReference type="NCBI Taxonomy" id="7936"/>
    <lineage>
        <taxon>Eukaryota</taxon>
        <taxon>Metazoa</taxon>
        <taxon>Chordata</taxon>
        <taxon>Craniata</taxon>
        <taxon>Vertebrata</taxon>
        <taxon>Euteleostomi</taxon>
        <taxon>Actinopterygii</taxon>
        <taxon>Neopterygii</taxon>
        <taxon>Teleostei</taxon>
        <taxon>Anguilliformes</taxon>
        <taxon>Anguillidae</taxon>
        <taxon>Anguilla</taxon>
    </lineage>
</organism>